<dbReference type="PROSITE" id="PS50158">
    <property type="entry name" value="ZF_CCHC"/>
    <property type="match status" value="1"/>
</dbReference>
<feature type="region of interest" description="Disordered" evidence="2">
    <location>
        <begin position="216"/>
        <end position="276"/>
    </location>
</feature>
<accession>A0A8X8BWP3</accession>
<keyword evidence="5" id="KW-1185">Reference proteome</keyword>
<dbReference type="GO" id="GO:0003676">
    <property type="term" value="F:nucleic acid binding"/>
    <property type="evidence" value="ECO:0007669"/>
    <property type="project" value="InterPro"/>
</dbReference>
<keyword evidence="1" id="KW-0862">Zinc</keyword>
<protein>
    <recommendedName>
        <fullName evidence="3">CCHC-type domain-containing protein</fullName>
    </recommendedName>
</protein>
<sequence>MTDSNHTSQYHSSLPNLVTINVTAQAPLKLTSSNYLSWKLQFQTLFIGYDLQGFIDGTHPCPPQFINNDTSNTLNPAYHAWIRQDQLLLNALIGALHHSIIPFIACAKTSQQAWNILASTYATPSRGRIKQVKATFKSLTKGSLSISDFIHSVKARADELAMLGAPIDGEDITDKILEELGDEYKELVRAVQARDTSITFDELHEKLLMFEASLNSPPKVSSQFTPTANAAFNRPGYRSQNHFGRYTPPPSQQWTAPSHNSSRQQGHLHNQAPQYSPRLGPRPYLGYCQVCGLQGHTAKRCPSFKFIPQKAVPSNGSTSTTSWQPQFHLLPHTLSAAP</sequence>
<dbReference type="InterPro" id="IPR001878">
    <property type="entry name" value="Znf_CCHC"/>
</dbReference>
<keyword evidence="1" id="KW-0863">Zinc-finger</keyword>
<evidence type="ECO:0000256" key="2">
    <source>
        <dbReference type="SAM" id="MobiDB-lite"/>
    </source>
</evidence>
<dbReference type="GO" id="GO:0008270">
    <property type="term" value="F:zinc ion binding"/>
    <property type="evidence" value="ECO:0007669"/>
    <property type="project" value="UniProtKB-KW"/>
</dbReference>
<gene>
    <name evidence="4" type="ORF">POTOM_057840</name>
</gene>
<evidence type="ECO:0000259" key="3">
    <source>
        <dbReference type="PROSITE" id="PS50158"/>
    </source>
</evidence>
<dbReference type="Pfam" id="PF14223">
    <property type="entry name" value="Retrotran_gag_2"/>
    <property type="match status" value="1"/>
</dbReference>
<dbReference type="Proteomes" id="UP000886885">
    <property type="component" value="Chromosome 19A"/>
</dbReference>
<dbReference type="AlphaFoldDB" id="A0A8X8BWP3"/>
<feature type="compositionally biased region" description="Polar residues" evidence="2">
    <location>
        <begin position="252"/>
        <end position="274"/>
    </location>
</feature>
<evidence type="ECO:0000313" key="4">
    <source>
        <dbReference type="EMBL" id="KAG6738231.1"/>
    </source>
</evidence>
<keyword evidence="1" id="KW-0479">Metal-binding</keyword>
<evidence type="ECO:0000256" key="1">
    <source>
        <dbReference type="PROSITE-ProRule" id="PRU00047"/>
    </source>
</evidence>
<dbReference type="EMBL" id="JAAWWB010000037">
    <property type="protein sequence ID" value="KAG6738231.1"/>
    <property type="molecule type" value="Genomic_DNA"/>
</dbReference>
<name>A0A8X8BWP3_POPTO</name>
<dbReference type="PANTHER" id="PTHR47481:SF22">
    <property type="entry name" value="RETROTRANSPOSON GAG DOMAIN-CONTAINING PROTEIN"/>
    <property type="match status" value="1"/>
</dbReference>
<organism evidence="4 5">
    <name type="scientific">Populus tomentosa</name>
    <name type="common">Chinese white poplar</name>
    <dbReference type="NCBI Taxonomy" id="118781"/>
    <lineage>
        <taxon>Eukaryota</taxon>
        <taxon>Viridiplantae</taxon>
        <taxon>Streptophyta</taxon>
        <taxon>Embryophyta</taxon>
        <taxon>Tracheophyta</taxon>
        <taxon>Spermatophyta</taxon>
        <taxon>Magnoliopsida</taxon>
        <taxon>eudicotyledons</taxon>
        <taxon>Gunneridae</taxon>
        <taxon>Pentapetalae</taxon>
        <taxon>rosids</taxon>
        <taxon>fabids</taxon>
        <taxon>Malpighiales</taxon>
        <taxon>Salicaceae</taxon>
        <taxon>Saliceae</taxon>
        <taxon>Populus</taxon>
    </lineage>
</organism>
<feature type="domain" description="CCHC-type" evidence="3">
    <location>
        <begin position="288"/>
        <end position="303"/>
    </location>
</feature>
<feature type="compositionally biased region" description="Polar residues" evidence="2">
    <location>
        <begin position="216"/>
        <end position="230"/>
    </location>
</feature>
<dbReference type="PANTHER" id="PTHR47481">
    <property type="match status" value="1"/>
</dbReference>
<comment type="caution">
    <text evidence="4">The sequence shown here is derived from an EMBL/GenBank/DDBJ whole genome shotgun (WGS) entry which is preliminary data.</text>
</comment>
<evidence type="ECO:0000313" key="5">
    <source>
        <dbReference type="Proteomes" id="UP000886885"/>
    </source>
</evidence>
<proteinExistence type="predicted"/>
<reference evidence="4" key="1">
    <citation type="journal article" date="2020" name="bioRxiv">
        <title>Hybrid origin of Populus tomentosa Carr. identified through genome sequencing and phylogenomic analysis.</title>
        <authorList>
            <person name="An X."/>
            <person name="Gao K."/>
            <person name="Chen Z."/>
            <person name="Li J."/>
            <person name="Yang X."/>
            <person name="Yang X."/>
            <person name="Zhou J."/>
            <person name="Guo T."/>
            <person name="Zhao T."/>
            <person name="Huang S."/>
            <person name="Miao D."/>
            <person name="Khan W.U."/>
            <person name="Rao P."/>
            <person name="Ye M."/>
            <person name="Lei B."/>
            <person name="Liao W."/>
            <person name="Wang J."/>
            <person name="Ji L."/>
            <person name="Li Y."/>
            <person name="Guo B."/>
            <person name="Mustafa N.S."/>
            <person name="Li S."/>
            <person name="Yun Q."/>
            <person name="Keller S.R."/>
            <person name="Mao J."/>
            <person name="Zhang R."/>
            <person name="Strauss S.H."/>
        </authorList>
    </citation>
    <scope>NUCLEOTIDE SEQUENCE</scope>
    <source>
        <strain evidence="4">GM15</strain>
        <tissue evidence="4">Leaf</tissue>
    </source>
</reference>
<dbReference type="OrthoDB" id="851583at2759"/>